<dbReference type="RefSeq" id="XP_019307842.2">
    <property type="nucleotide sequence ID" value="XM_019452297.2"/>
</dbReference>
<dbReference type="GO" id="GO:0003700">
    <property type="term" value="F:DNA-binding transcription factor activity"/>
    <property type="evidence" value="ECO:0007669"/>
    <property type="project" value="InterPro"/>
</dbReference>
<feature type="compositionally biased region" description="Basic and acidic residues" evidence="9">
    <location>
        <begin position="68"/>
        <end position="98"/>
    </location>
</feature>
<evidence type="ECO:0000256" key="5">
    <source>
        <dbReference type="ARBA" id="ARBA00023125"/>
    </source>
</evidence>
<dbReference type="GO" id="GO:0046983">
    <property type="term" value="F:protein dimerization activity"/>
    <property type="evidence" value="ECO:0007669"/>
    <property type="project" value="InterPro"/>
</dbReference>
<dbReference type="Pfam" id="PF00989">
    <property type="entry name" value="PAS"/>
    <property type="match status" value="1"/>
</dbReference>
<dbReference type="GO" id="GO:0003677">
    <property type="term" value="F:DNA binding"/>
    <property type="evidence" value="ECO:0007669"/>
    <property type="project" value="UniProtKB-KW"/>
</dbReference>
<dbReference type="GeneID" id="109268765"/>
<dbReference type="InterPro" id="IPR035965">
    <property type="entry name" value="PAS-like_dom_sf"/>
</dbReference>
<proteinExistence type="predicted"/>
<gene>
    <name evidence="13" type="primary">BMAL2</name>
</gene>
<dbReference type="InterPro" id="IPR011598">
    <property type="entry name" value="bHLH_dom"/>
</dbReference>
<feature type="domain" description="PAS" evidence="10">
    <location>
        <begin position="158"/>
        <end position="230"/>
    </location>
</feature>
<dbReference type="CTD" id="56938"/>
<keyword evidence="6" id="KW-0010">Activator</keyword>
<dbReference type="SMART" id="SM00353">
    <property type="entry name" value="HLH"/>
    <property type="match status" value="1"/>
</dbReference>
<dbReference type="GO" id="GO:0048511">
    <property type="term" value="P:rhythmic process"/>
    <property type="evidence" value="ECO:0007669"/>
    <property type="project" value="UniProtKB-KW"/>
</dbReference>
<dbReference type="SMART" id="SM00091">
    <property type="entry name" value="PAS"/>
    <property type="match status" value="2"/>
</dbReference>
<dbReference type="Gene3D" id="3.30.450.20">
    <property type="entry name" value="PAS domain"/>
    <property type="match status" value="3"/>
</dbReference>
<evidence type="ECO:0000256" key="4">
    <source>
        <dbReference type="ARBA" id="ARBA00023108"/>
    </source>
</evidence>
<keyword evidence="8" id="KW-0539">Nucleus</keyword>
<dbReference type="PROSITE" id="PS50888">
    <property type="entry name" value="BHLH"/>
    <property type="match status" value="1"/>
</dbReference>
<keyword evidence="7" id="KW-0804">Transcription</keyword>
<evidence type="ECO:0000256" key="9">
    <source>
        <dbReference type="SAM" id="MobiDB-lite"/>
    </source>
</evidence>
<feature type="region of interest" description="Disordered" evidence="9">
    <location>
        <begin position="46"/>
        <end position="99"/>
    </location>
</feature>
<feature type="region of interest" description="Disordered" evidence="9">
    <location>
        <begin position="489"/>
        <end position="522"/>
    </location>
</feature>
<dbReference type="InterPro" id="IPR036638">
    <property type="entry name" value="HLH_DNA-bd_sf"/>
</dbReference>
<evidence type="ECO:0000256" key="2">
    <source>
        <dbReference type="ARBA" id="ARBA00022737"/>
    </source>
</evidence>
<dbReference type="Gene3D" id="4.10.280.10">
    <property type="entry name" value="Helix-loop-helix DNA-binding domain"/>
    <property type="match status" value="1"/>
</dbReference>
<dbReference type="SUPFAM" id="SSF55785">
    <property type="entry name" value="PYP-like sensor domain (PAS domain)"/>
    <property type="match status" value="2"/>
</dbReference>
<dbReference type="InterPro" id="IPR013767">
    <property type="entry name" value="PAS_fold"/>
</dbReference>
<dbReference type="InterPro" id="IPR050933">
    <property type="entry name" value="Circadian_TF"/>
</dbReference>
<dbReference type="GO" id="GO:0005667">
    <property type="term" value="C:transcription regulator complex"/>
    <property type="evidence" value="ECO:0007669"/>
    <property type="project" value="InterPro"/>
</dbReference>
<dbReference type="Proteomes" id="UP001165780">
    <property type="component" value="Unplaced"/>
</dbReference>
<keyword evidence="3" id="KW-0805">Transcription regulation</keyword>
<dbReference type="PROSITE" id="PS50112">
    <property type="entry name" value="PAS"/>
    <property type="match status" value="2"/>
</dbReference>
<dbReference type="Pfam" id="PF00010">
    <property type="entry name" value="HLH"/>
    <property type="match status" value="1"/>
</dbReference>
<dbReference type="InterPro" id="IPR001067">
    <property type="entry name" value="Nuc_translocat"/>
</dbReference>
<evidence type="ECO:0000313" key="13">
    <source>
        <dbReference type="RefSeq" id="XP_019307842.2"/>
    </source>
</evidence>
<dbReference type="GO" id="GO:0005634">
    <property type="term" value="C:nucleus"/>
    <property type="evidence" value="ECO:0007669"/>
    <property type="project" value="UniProtKB-SubCell"/>
</dbReference>
<feature type="region of interest" description="Disordered" evidence="9">
    <location>
        <begin position="1"/>
        <end position="23"/>
    </location>
</feature>
<keyword evidence="2" id="KW-0677">Repeat</keyword>
<dbReference type="InterPro" id="IPR000014">
    <property type="entry name" value="PAS"/>
</dbReference>
<name>A0A9V1FRL1_PANPR</name>
<feature type="domain" description="BHLH" evidence="11">
    <location>
        <begin position="87"/>
        <end position="140"/>
    </location>
</feature>
<dbReference type="PRINTS" id="PR00785">
    <property type="entry name" value="NCTRNSLOCATR"/>
</dbReference>
<dbReference type="AlphaFoldDB" id="A0A9V1FRL1"/>
<evidence type="ECO:0000259" key="10">
    <source>
        <dbReference type="PROSITE" id="PS50112"/>
    </source>
</evidence>
<reference evidence="13" key="1">
    <citation type="submission" date="2025-08" db="UniProtKB">
        <authorList>
            <consortium name="RefSeq"/>
        </authorList>
    </citation>
    <scope>IDENTIFICATION</scope>
    <source>
        <tissue evidence="13">Whole blood</tissue>
    </source>
</reference>
<feature type="domain" description="PAS" evidence="10">
    <location>
        <begin position="309"/>
        <end position="358"/>
    </location>
</feature>
<organism evidence="12 13">
    <name type="scientific">Panthera pardus</name>
    <name type="common">Leopard</name>
    <name type="synonym">Felis pardus</name>
    <dbReference type="NCBI Taxonomy" id="9691"/>
    <lineage>
        <taxon>Eukaryota</taxon>
        <taxon>Metazoa</taxon>
        <taxon>Chordata</taxon>
        <taxon>Craniata</taxon>
        <taxon>Vertebrata</taxon>
        <taxon>Euteleostomi</taxon>
        <taxon>Mammalia</taxon>
        <taxon>Eutheria</taxon>
        <taxon>Laurasiatheria</taxon>
        <taxon>Carnivora</taxon>
        <taxon>Feliformia</taxon>
        <taxon>Felidae</taxon>
        <taxon>Pantherinae</taxon>
        <taxon>Panthera</taxon>
    </lineage>
</organism>
<keyword evidence="4" id="KW-0090">Biological rhythms</keyword>
<keyword evidence="12" id="KW-1185">Reference proteome</keyword>
<evidence type="ECO:0000256" key="7">
    <source>
        <dbReference type="ARBA" id="ARBA00023163"/>
    </source>
</evidence>
<dbReference type="CDD" id="cd00130">
    <property type="entry name" value="PAS"/>
    <property type="match status" value="2"/>
</dbReference>
<dbReference type="SUPFAM" id="SSF47459">
    <property type="entry name" value="HLH, helix-loop-helix DNA-binding domain"/>
    <property type="match status" value="1"/>
</dbReference>
<keyword evidence="5" id="KW-0238">DNA-binding</keyword>
<dbReference type="CDD" id="cd11469">
    <property type="entry name" value="bHLH-PAS_ARNTL2_PASD9"/>
    <property type="match status" value="1"/>
</dbReference>
<evidence type="ECO:0000313" key="12">
    <source>
        <dbReference type="Proteomes" id="UP001165780"/>
    </source>
</evidence>
<evidence type="ECO:0000256" key="8">
    <source>
        <dbReference type="ARBA" id="ARBA00023242"/>
    </source>
</evidence>
<evidence type="ECO:0000256" key="1">
    <source>
        <dbReference type="ARBA" id="ARBA00004123"/>
    </source>
</evidence>
<evidence type="ECO:0000256" key="6">
    <source>
        <dbReference type="ARBA" id="ARBA00023159"/>
    </source>
</evidence>
<sequence>MPPAPGLRSRPVGSCDGGGRGGCGERMLIEKNECIAPMVSSYVSPWTKPTAIGSLSPHVTELPRKRKGSDSDPSQKEDGEQHVQMKSFREAHSQTEKRRRDKMNNLIEELSAMIPQCNPVARRLDKLTVLRMAVQHVRSLKGMTNSYAGDNYRPSFIQDDELRHLILKTAEGFLFVVGCERGKILFVSKSVSKTLNYDQASLTGQSLFDFLHPKDVAKVKEQLSSDISPREKLIDAKNHRKFCTIHCTGYLRSWPPNIVGMEEEKDSKKDSSNFTCLVAIGRLHPYIVPQNSGEIKVKPTEFITRFAMNGKFVYVDQRATAILGYLPQELLGTSCYEYFHQDDHSNLTDKHKAVLQSKEKIFTDSYKFRKKDGSFVTLKSQWFSFTNPWTKELEYIVSVNNLVLGHSEVREASLLPCSSQLSEESSKPSYINVPGMSTGIVLGPGSIGTDLINEALDLQRLQSSSSLEDSRPADLMKDSHTINYRKVSTMSNKEPIPRNPSEIGEPEAPRQNHSAVPSHSHEPLLGQGAQLDFDALCDNDDTAMAAFMNYFEAEGGLGDPGDISDIHWTL</sequence>
<dbReference type="FunFam" id="3.30.450.20:FF:000010">
    <property type="entry name" value="Aryl hydrocarbon receptor nuclear translocator-like, isoform CRA_b"/>
    <property type="match status" value="1"/>
</dbReference>
<accession>A0A9V1FRL1</accession>
<dbReference type="NCBIfam" id="TIGR00229">
    <property type="entry name" value="sensory_box"/>
    <property type="match status" value="1"/>
</dbReference>
<dbReference type="GO" id="GO:0005737">
    <property type="term" value="C:cytoplasm"/>
    <property type="evidence" value="ECO:0007669"/>
    <property type="project" value="InterPro"/>
</dbReference>
<dbReference type="PANTHER" id="PTHR23042">
    <property type="entry name" value="CIRCADIAN PROTEIN CLOCK/ARNT/BMAL/PAS"/>
    <property type="match status" value="1"/>
</dbReference>
<comment type="subcellular location">
    <subcellularLocation>
        <location evidence="1">Nucleus</location>
    </subcellularLocation>
</comment>
<evidence type="ECO:0000259" key="11">
    <source>
        <dbReference type="PROSITE" id="PS50888"/>
    </source>
</evidence>
<dbReference type="Pfam" id="PF14598">
    <property type="entry name" value="PAS_11"/>
    <property type="match status" value="1"/>
</dbReference>
<protein>
    <submittedName>
        <fullName evidence="13">Basic helix-loop-helix ARNT-like protein 2 isoform X6</fullName>
    </submittedName>
</protein>
<evidence type="ECO:0000256" key="3">
    <source>
        <dbReference type="ARBA" id="ARBA00023015"/>
    </source>
</evidence>